<keyword evidence="9" id="KW-1185">Reference proteome</keyword>
<evidence type="ECO:0000256" key="3">
    <source>
        <dbReference type="ARBA" id="ARBA00022692"/>
    </source>
</evidence>
<dbReference type="PANTHER" id="PTHR32322:SF2">
    <property type="entry name" value="EAMA DOMAIN-CONTAINING PROTEIN"/>
    <property type="match status" value="1"/>
</dbReference>
<feature type="transmembrane region" description="Helical" evidence="6">
    <location>
        <begin position="23"/>
        <end position="41"/>
    </location>
</feature>
<keyword evidence="3 6" id="KW-0812">Transmembrane</keyword>
<dbReference type="InterPro" id="IPR000620">
    <property type="entry name" value="EamA_dom"/>
</dbReference>
<comment type="similarity">
    <text evidence="2">Belongs to the EamA transporter family.</text>
</comment>
<dbReference type="SUPFAM" id="SSF103481">
    <property type="entry name" value="Multidrug resistance efflux transporter EmrE"/>
    <property type="match status" value="2"/>
</dbReference>
<dbReference type="InterPro" id="IPR037185">
    <property type="entry name" value="EmrE-like"/>
</dbReference>
<name>A0ABQ3H839_9NEIS</name>
<feature type="transmembrane region" description="Helical" evidence="6">
    <location>
        <begin position="53"/>
        <end position="73"/>
    </location>
</feature>
<evidence type="ECO:0000256" key="1">
    <source>
        <dbReference type="ARBA" id="ARBA00004141"/>
    </source>
</evidence>
<dbReference type="EMBL" id="BMYP01000001">
    <property type="protein sequence ID" value="GHD70722.1"/>
    <property type="molecule type" value="Genomic_DNA"/>
</dbReference>
<proteinExistence type="inferred from homology"/>
<feature type="transmembrane region" description="Helical" evidence="6">
    <location>
        <begin position="116"/>
        <end position="133"/>
    </location>
</feature>
<dbReference type="RefSeq" id="WP_189351728.1">
    <property type="nucleotide sequence ID" value="NZ_BMYP01000001.1"/>
</dbReference>
<feature type="transmembrane region" description="Helical" evidence="6">
    <location>
        <begin position="287"/>
        <end position="302"/>
    </location>
</feature>
<feature type="transmembrane region" description="Helical" evidence="6">
    <location>
        <begin position="140"/>
        <end position="158"/>
    </location>
</feature>
<dbReference type="Pfam" id="PF00892">
    <property type="entry name" value="EamA"/>
    <property type="match status" value="2"/>
</dbReference>
<evidence type="ECO:0000313" key="8">
    <source>
        <dbReference type="EMBL" id="GHD70722.1"/>
    </source>
</evidence>
<sequence length="303" mass="32643">MSTLNPARRLAANLSASLTASRWLPYALFAGLVTMWAYNYVVMKVTLQAATPITHLIIRTAIGSVTLFGVLLARGHGIRPQRLRDACQVGLSSNFLYGLAVTLALVAGAAGRTSVLVFTMPFWVALLSRWLLAEPFSRNARRAMAAGFAGLMLIVAPWQLHGGVLPMLCAVLAGLFWALGSVLSKRATQRGQLDSLNFSGWQALIALLPMALLLPFADFAAIRWSPAFVLGMVYSGVFSSAVGWLAWLWLLRRLPASTLSFNALVIPVLAVAMAACSLGEWPRPDELLGMLLIGAGIVLIARR</sequence>
<evidence type="ECO:0000313" key="9">
    <source>
        <dbReference type="Proteomes" id="UP000662678"/>
    </source>
</evidence>
<organism evidence="8 9">
    <name type="scientific">Vogesella fluminis</name>
    <dbReference type="NCBI Taxonomy" id="1069161"/>
    <lineage>
        <taxon>Bacteria</taxon>
        <taxon>Pseudomonadati</taxon>
        <taxon>Pseudomonadota</taxon>
        <taxon>Betaproteobacteria</taxon>
        <taxon>Neisseriales</taxon>
        <taxon>Chromobacteriaceae</taxon>
        <taxon>Vogesella</taxon>
    </lineage>
</organism>
<reference evidence="9" key="1">
    <citation type="journal article" date="2019" name="Int. J. Syst. Evol. Microbiol.">
        <title>The Global Catalogue of Microorganisms (GCM) 10K type strain sequencing project: providing services to taxonomists for standard genome sequencing and annotation.</title>
        <authorList>
            <consortium name="The Broad Institute Genomics Platform"/>
            <consortium name="The Broad Institute Genome Sequencing Center for Infectious Disease"/>
            <person name="Wu L."/>
            <person name="Ma J."/>
        </authorList>
    </citation>
    <scope>NUCLEOTIDE SEQUENCE [LARGE SCALE GENOMIC DNA]</scope>
    <source>
        <strain evidence="9">KCTC 23713</strain>
    </source>
</reference>
<comment type="caution">
    <text evidence="8">The sequence shown here is derived from an EMBL/GenBank/DDBJ whole genome shotgun (WGS) entry which is preliminary data.</text>
</comment>
<gene>
    <name evidence="8" type="ORF">GCM10011419_01520</name>
</gene>
<comment type="subcellular location">
    <subcellularLocation>
        <location evidence="1">Membrane</location>
        <topology evidence="1">Multi-pass membrane protein</topology>
    </subcellularLocation>
</comment>
<feature type="transmembrane region" description="Helical" evidence="6">
    <location>
        <begin position="228"/>
        <end position="251"/>
    </location>
</feature>
<keyword evidence="4 6" id="KW-1133">Transmembrane helix</keyword>
<feature type="domain" description="EamA" evidence="7">
    <location>
        <begin position="167"/>
        <end position="301"/>
    </location>
</feature>
<evidence type="ECO:0000259" key="7">
    <source>
        <dbReference type="Pfam" id="PF00892"/>
    </source>
</evidence>
<dbReference type="PANTHER" id="PTHR32322">
    <property type="entry name" value="INNER MEMBRANE TRANSPORTER"/>
    <property type="match status" value="1"/>
</dbReference>
<evidence type="ECO:0000256" key="5">
    <source>
        <dbReference type="ARBA" id="ARBA00023136"/>
    </source>
</evidence>
<dbReference type="InterPro" id="IPR050638">
    <property type="entry name" value="AA-Vitamin_Transporters"/>
</dbReference>
<feature type="domain" description="EamA" evidence="7">
    <location>
        <begin position="26"/>
        <end position="155"/>
    </location>
</feature>
<dbReference type="Proteomes" id="UP000662678">
    <property type="component" value="Unassembled WGS sequence"/>
</dbReference>
<protein>
    <submittedName>
        <fullName evidence="8">Permease</fullName>
    </submittedName>
</protein>
<keyword evidence="5 6" id="KW-0472">Membrane</keyword>
<evidence type="ECO:0000256" key="2">
    <source>
        <dbReference type="ARBA" id="ARBA00007362"/>
    </source>
</evidence>
<feature type="transmembrane region" description="Helical" evidence="6">
    <location>
        <begin position="263"/>
        <end position="281"/>
    </location>
</feature>
<feature type="transmembrane region" description="Helical" evidence="6">
    <location>
        <begin position="94"/>
        <end position="110"/>
    </location>
</feature>
<feature type="transmembrane region" description="Helical" evidence="6">
    <location>
        <begin position="164"/>
        <end position="183"/>
    </location>
</feature>
<evidence type="ECO:0000256" key="6">
    <source>
        <dbReference type="SAM" id="Phobius"/>
    </source>
</evidence>
<feature type="transmembrane region" description="Helical" evidence="6">
    <location>
        <begin position="203"/>
        <end position="222"/>
    </location>
</feature>
<evidence type="ECO:0000256" key="4">
    <source>
        <dbReference type="ARBA" id="ARBA00022989"/>
    </source>
</evidence>
<accession>A0ABQ3H839</accession>